<dbReference type="GO" id="GO:0051315">
    <property type="term" value="P:attachment of mitotic spindle microtubules to kinetochore"/>
    <property type="evidence" value="ECO:0007669"/>
    <property type="project" value="TreeGrafter"/>
</dbReference>
<evidence type="ECO:0000256" key="4">
    <source>
        <dbReference type="ARBA" id="ARBA00023242"/>
    </source>
</evidence>
<feature type="compositionally biased region" description="Polar residues" evidence="7">
    <location>
        <begin position="1"/>
        <end position="15"/>
    </location>
</feature>
<dbReference type="Proteomes" id="UP000076798">
    <property type="component" value="Unassembled WGS sequence"/>
</dbReference>
<evidence type="ECO:0000256" key="7">
    <source>
        <dbReference type="SAM" id="MobiDB-lite"/>
    </source>
</evidence>
<dbReference type="PANTHER" id="PTHR16684:SF11">
    <property type="entry name" value="CENTROMERE PROTEIN C"/>
    <property type="match status" value="1"/>
</dbReference>
<evidence type="ECO:0000256" key="1">
    <source>
        <dbReference type="ARBA" id="ARBA00004123"/>
    </source>
</evidence>
<feature type="compositionally biased region" description="Basic residues" evidence="7">
    <location>
        <begin position="348"/>
        <end position="358"/>
    </location>
</feature>
<dbReference type="GO" id="GO:0051382">
    <property type="term" value="P:kinetochore assembly"/>
    <property type="evidence" value="ECO:0007669"/>
    <property type="project" value="InterPro"/>
</dbReference>
<protein>
    <recommendedName>
        <fullName evidence="6">CENP-C homolog</fullName>
    </recommendedName>
</protein>
<feature type="compositionally biased region" description="Acidic residues" evidence="7">
    <location>
        <begin position="84"/>
        <end position="108"/>
    </location>
</feature>
<dbReference type="CDD" id="cd06993">
    <property type="entry name" value="cupin_CENP-C_C"/>
    <property type="match status" value="1"/>
</dbReference>
<evidence type="ECO:0000256" key="6">
    <source>
        <dbReference type="ARBA" id="ARBA00075033"/>
    </source>
</evidence>
<dbReference type="InterPro" id="IPR028386">
    <property type="entry name" value="CENP-C/Mif2/cnp3"/>
</dbReference>
<evidence type="ECO:0000259" key="8">
    <source>
        <dbReference type="Pfam" id="PF11699"/>
    </source>
</evidence>
<keyword evidence="4" id="KW-0539">Nucleus</keyword>
<sequence>MSQRNSSVGPSNTRRGPQRNHLPFRADDLNHGKKTGKAVKEVQRDSDDLEPFDQVMSQADYATPPKKATNGRNKGKGRDPTPIVEEEDEEEGDGTVSMELDDEEDEEGTPTQYFKNTRRPSGPNSALGVGSAGNRLPRQADVDFDSVPNPSPRPRRVSTPAPRSFIAGDELDDEEVLTPQDALGDAGLAPLGEEDQNESANQDHDMSYSNLDSVYETLPPSARKSSRPSEASENIAMDSEEEAEPEPIVARPRLARTPVPERRQEEPDSVMEEAPPSSPPPESHSAQRSRTPNQDDYAPDDNPPEAEDHQDEPEEDAVPPSSDQENEEPVKKVVSKEKKKKQPEPRAKKQAAAKRPRKALQNLSPEPEETEGLRRGKRLRYAPLEYWRCEKVVYGRRESGRHVVPIIKEIVRLPKEEPAPISNKPRSKRGPSSRRSQSVTKGHDDDEREVIHIPAEVPEAGWDEKTEPYGVVLDYTSGVEVKRRVAFTSAMIKPEKAAGAEYSYQKIFGDGNFMAAGQLEIPPKSAKPAKSTRDNTYIFYLIEGAVQFKVHRTSYILAPGGTFIVPRGNMYYIENIGQRDAKLFFAQARKIPAEEDDAILSQTQSQNQ</sequence>
<dbReference type="Pfam" id="PF11699">
    <property type="entry name" value="CENP-C_C"/>
    <property type="match status" value="1"/>
</dbReference>
<accession>A0A166GXV6</accession>
<feature type="region of interest" description="Disordered" evidence="7">
    <location>
        <begin position="1"/>
        <end position="377"/>
    </location>
</feature>
<proteinExistence type="inferred from homology"/>
<feature type="region of interest" description="Disordered" evidence="7">
    <location>
        <begin position="417"/>
        <end position="448"/>
    </location>
</feature>
<feature type="compositionally biased region" description="Polar residues" evidence="7">
    <location>
        <begin position="284"/>
        <end position="294"/>
    </location>
</feature>
<dbReference type="InterPro" id="IPR011051">
    <property type="entry name" value="RmlC_Cupin_sf"/>
</dbReference>
<comment type="subcellular location">
    <subcellularLocation>
        <location evidence="1">Nucleus</location>
    </subcellularLocation>
</comment>
<organism evidence="9 10">
    <name type="scientific">Sistotremastrum suecicum HHB10207 ss-3</name>
    <dbReference type="NCBI Taxonomy" id="1314776"/>
    <lineage>
        <taxon>Eukaryota</taxon>
        <taxon>Fungi</taxon>
        <taxon>Dikarya</taxon>
        <taxon>Basidiomycota</taxon>
        <taxon>Agaricomycotina</taxon>
        <taxon>Agaricomycetes</taxon>
        <taxon>Sistotremastrales</taxon>
        <taxon>Sistotremastraceae</taxon>
        <taxon>Sistotremastrum</taxon>
    </lineage>
</organism>
<feature type="compositionally biased region" description="Basic and acidic residues" evidence="7">
    <location>
        <begin position="328"/>
        <end position="347"/>
    </location>
</feature>
<dbReference type="Gene3D" id="2.60.120.10">
    <property type="entry name" value="Jelly Rolls"/>
    <property type="match status" value="1"/>
</dbReference>
<dbReference type="GO" id="GO:0019237">
    <property type="term" value="F:centromeric DNA binding"/>
    <property type="evidence" value="ECO:0007669"/>
    <property type="project" value="InterPro"/>
</dbReference>
<dbReference type="GO" id="GO:0005634">
    <property type="term" value="C:nucleus"/>
    <property type="evidence" value="ECO:0007669"/>
    <property type="project" value="UniProtKB-SubCell"/>
</dbReference>
<dbReference type="OrthoDB" id="1939643at2759"/>
<feature type="domain" description="Mif2/CENP-C cupin" evidence="8">
    <location>
        <begin position="503"/>
        <end position="587"/>
    </location>
</feature>
<reference evidence="9 10" key="1">
    <citation type="journal article" date="2016" name="Mol. Biol. Evol.">
        <title>Comparative Genomics of Early-Diverging Mushroom-Forming Fungi Provides Insights into the Origins of Lignocellulose Decay Capabilities.</title>
        <authorList>
            <person name="Nagy L.G."/>
            <person name="Riley R."/>
            <person name="Tritt A."/>
            <person name="Adam C."/>
            <person name="Daum C."/>
            <person name="Floudas D."/>
            <person name="Sun H."/>
            <person name="Yadav J.S."/>
            <person name="Pangilinan J."/>
            <person name="Larsson K.H."/>
            <person name="Matsuura K."/>
            <person name="Barry K."/>
            <person name="Labutti K."/>
            <person name="Kuo R."/>
            <person name="Ohm R.A."/>
            <person name="Bhattacharya S.S."/>
            <person name="Shirouzu T."/>
            <person name="Yoshinaga Y."/>
            <person name="Martin F.M."/>
            <person name="Grigoriev I.V."/>
            <person name="Hibbett D.S."/>
        </authorList>
    </citation>
    <scope>NUCLEOTIDE SEQUENCE [LARGE SCALE GENOMIC DNA]</scope>
    <source>
        <strain evidence="9 10">HHB10207 ss-3</strain>
    </source>
</reference>
<dbReference type="GO" id="GO:0000776">
    <property type="term" value="C:kinetochore"/>
    <property type="evidence" value="ECO:0007669"/>
    <property type="project" value="InterPro"/>
</dbReference>
<evidence type="ECO:0000313" key="10">
    <source>
        <dbReference type="Proteomes" id="UP000076798"/>
    </source>
</evidence>
<gene>
    <name evidence="9" type="ORF">SISSUDRAFT_1041733</name>
</gene>
<comment type="function">
    <text evidence="5">Component of the kinetochore, a multiprotein complex that assembles on centromeric DNA and attaches chromosomes to spindle microtubules, mediating chromosome segregation and sister chromatid segregation during meiosis and mitosis. Component of the inner kinetochore constitutive centromere-associated network (CCAN), which serves as a structural platform for outer kinetochore assembly.</text>
</comment>
<feature type="compositionally biased region" description="Acidic residues" evidence="7">
    <location>
        <begin position="297"/>
        <end position="317"/>
    </location>
</feature>
<dbReference type="FunFam" id="2.60.120.10:FF:000033">
    <property type="entry name" value="Centromere protein C 1"/>
    <property type="match status" value="1"/>
</dbReference>
<evidence type="ECO:0000256" key="5">
    <source>
        <dbReference type="ARBA" id="ARBA00057947"/>
    </source>
</evidence>
<comment type="similarity">
    <text evidence="2">Belongs to the CENP-C/MIF2 family.</text>
</comment>
<dbReference type="GO" id="GO:0051455">
    <property type="term" value="P:spindle attachment to meiosis I kinetochore"/>
    <property type="evidence" value="ECO:0007669"/>
    <property type="project" value="TreeGrafter"/>
</dbReference>
<name>A0A166GXV6_9AGAM</name>
<dbReference type="InterPro" id="IPR014710">
    <property type="entry name" value="RmlC-like_jellyroll"/>
</dbReference>
<evidence type="ECO:0000256" key="3">
    <source>
        <dbReference type="ARBA" id="ARBA00023125"/>
    </source>
</evidence>
<dbReference type="STRING" id="1314776.A0A166GXV6"/>
<keyword evidence="3" id="KW-0238">DNA-binding</keyword>
<keyword evidence="10" id="KW-1185">Reference proteome</keyword>
<dbReference type="EMBL" id="KV428015">
    <property type="protein sequence ID" value="KZT42128.1"/>
    <property type="molecule type" value="Genomic_DNA"/>
</dbReference>
<dbReference type="AlphaFoldDB" id="A0A166GXV6"/>
<dbReference type="PANTHER" id="PTHR16684">
    <property type="entry name" value="CENTROMERE PROTEIN C"/>
    <property type="match status" value="1"/>
</dbReference>
<evidence type="ECO:0000256" key="2">
    <source>
        <dbReference type="ARBA" id="ARBA00010291"/>
    </source>
</evidence>
<evidence type="ECO:0000313" key="9">
    <source>
        <dbReference type="EMBL" id="KZT42128.1"/>
    </source>
</evidence>
<dbReference type="InterPro" id="IPR025974">
    <property type="entry name" value="Mif2/CENP-C_cupin"/>
</dbReference>
<dbReference type="SUPFAM" id="SSF51182">
    <property type="entry name" value="RmlC-like cupins"/>
    <property type="match status" value="1"/>
</dbReference>